<name>A0AAN8JKR5_PATCE</name>
<keyword evidence="7" id="KW-1185">Reference proteome</keyword>
<comment type="caution">
    <text evidence="6">The sequence shown here is derived from an EMBL/GenBank/DDBJ whole genome shotgun (WGS) entry which is preliminary data.</text>
</comment>
<dbReference type="InterPro" id="IPR003591">
    <property type="entry name" value="Leu-rich_rpt_typical-subtyp"/>
</dbReference>
<feature type="compositionally biased region" description="Polar residues" evidence="4">
    <location>
        <begin position="656"/>
        <end position="687"/>
    </location>
</feature>
<evidence type="ECO:0000313" key="6">
    <source>
        <dbReference type="EMBL" id="KAK6177813.1"/>
    </source>
</evidence>
<accession>A0AAN8JKR5</accession>
<sequence length="731" mass="83858">MAFYWILVTLVAIIVNNVTGCPQQCRSCGNNVADCSKAGISSPPKNFAEGINTINLNENRFSVLGPRSFQRLSSVEILKVRGNRIRVIRSAAFRNLRNLMTLDLADNQIVKVYGRGFLGMRNLETLTLSNNRLRSSSRIFSYTRKLYQLNLAFNAIKKVGDGDFSNCPNIHQIDLRGNQITSIHRNAFKNLVNLRTLFLNSNPIANLPDLNFGSQVLNLLDFSECQLTRIPQTLPASIGDLRFNKNKLTRINQSDLANVTGLKMITLNYNEIDIVEYFALGNALGLKEVWLRGNKLVYIPRGLPDSVTQLHMGSNTVYQIEGRLFSNRSQLEFLDIMNNNVVNISSQAFNGLKKLRSLNFQGNQLQDIKPGTFTNLNNLTSLLLANNPIATIHDGAFGNLGNLTTLTINYNPEEDVFFEENFLEAMPNLETLDLMASPGMTKNLLRLLDDTNLVMEHVKEVSLTYNNLHKLAPIFREVFPNIEKVTLDGNAWICDDKLLWLKRWIDSASSYVVFYEYSPPKCETPYGLNGREIHQVPDRDFVAPDENMLNDFPYWLIEEEFKDFNEDQYDRTGDDKVKDKQHHRTNDKVKDDEEVKKLKVGQKVEDQERNQAVKTERRNKKKSERKLSKNDKKSSVKKARERTQQSANNLKPIKTAVSTDSKQPMTREQNKRLTNNDNIAPTPMNRQQKSRGNDRKHKRQGRKHRGKGKKRNQRGKKKRKEKERLRKRNPV</sequence>
<evidence type="ECO:0000256" key="4">
    <source>
        <dbReference type="SAM" id="MobiDB-lite"/>
    </source>
</evidence>
<gene>
    <name evidence="6" type="ORF">SNE40_015842</name>
</gene>
<dbReference type="InterPro" id="IPR032675">
    <property type="entry name" value="LRR_dom_sf"/>
</dbReference>
<dbReference type="PROSITE" id="PS51450">
    <property type="entry name" value="LRR"/>
    <property type="match status" value="3"/>
</dbReference>
<dbReference type="SMART" id="SM00369">
    <property type="entry name" value="LRR_TYP"/>
    <property type="match status" value="10"/>
</dbReference>
<organism evidence="6 7">
    <name type="scientific">Patella caerulea</name>
    <name type="common">Rayed Mediterranean limpet</name>
    <dbReference type="NCBI Taxonomy" id="87958"/>
    <lineage>
        <taxon>Eukaryota</taxon>
        <taxon>Metazoa</taxon>
        <taxon>Spiralia</taxon>
        <taxon>Lophotrochozoa</taxon>
        <taxon>Mollusca</taxon>
        <taxon>Gastropoda</taxon>
        <taxon>Patellogastropoda</taxon>
        <taxon>Patelloidea</taxon>
        <taxon>Patellidae</taxon>
        <taxon>Patella</taxon>
    </lineage>
</organism>
<feature type="chain" id="PRO_5042915611" evidence="5">
    <location>
        <begin position="21"/>
        <end position="731"/>
    </location>
</feature>
<feature type="region of interest" description="Disordered" evidence="4">
    <location>
        <begin position="568"/>
        <end position="731"/>
    </location>
</feature>
<evidence type="ECO:0000256" key="3">
    <source>
        <dbReference type="ARBA" id="ARBA00022737"/>
    </source>
</evidence>
<evidence type="ECO:0000313" key="7">
    <source>
        <dbReference type="Proteomes" id="UP001347796"/>
    </source>
</evidence>
<keyword evidence="2 5" id="KW-0732">Signal</keyword>
<feature type="compositionally biased region" description="Basic and acidic residues" evidence="4">
    <location>
        <begin position="568"/>
        <end position="616"/>
    </location>
</feature>
<feature type="compositionally biased region" description="Basic residues" evidence="4">
    <location>
        <begin position="694"/>
        <end position="731"/>
    </location>
</feature>
<dbReference type="Pfam" id="PF13855">
    <property type="entry name" value="LRR_8"/>
    <property type="match status" value="3"/>
</dbReference>
<dbReference type="EMBL" id="JAZGQO010000010">
    <property type="protein sequence ID" value="KAK6177813.1"/>
    <property type="molecule type" value="Genomic_DNA"/>
</dbReference>
<proteinExistence type="predicted"/>
<dbReference type="InterPro" id="IPR001611">
    <property type="entry name" value="Leu-rich_rpt"/>
</dbReference>
<dbReference type="GO" id="GO:0005615">
    <property type="term" value="C:extracellular space"/>
    <property type="evidence" value="ECO:0007669"/>
    <property type="project" value="TreeGrafter"/>
</dbReference>
<dbReference type="AlphaFoldDB" id="A0AAN8JKR5"/>
<dbReference type="Proteomes" id="UP001347796">
    <property type="component" value="Unassembled WGS sequence"/>
</dbReference>
<dbReference type="PANTHER" id="PTHR24373:SF370">
    <property type="entry name" value="FISH-LIPS, ISOFORM E"/>
    <property type="match status" value="1"/>
</dbReference>
<keyword evidence="3" id="KW-0677">Repeat</keyword>
<protein>
    <submittedName>
        <fullName evidence="6">Uncharacterized protein</fullName>
    </submittedName>
</protein>
<dbReference type="PANTHER" id="PTHR24373">
    <property type="entry name" value="SLIT RELATED LEUCINE-RICH REPEAT NEURONAL PROTEIN"/>
    <property type="match status" value="1"/>
</dbReference>
<dbReference type="Gene3D" id="3.80.10.10">
    <property type="entry name" value="Ribonuclease Inhibitor"/>
    <property type="match status" value="5"/>
</dbReference>
<feature type="signal peptide" evidence="5">
    <location>
        <begin position="1"/>
        <end position="20"/>
    </location>
</feature>
<feature type="compositionally biased region" description="Basic and acidic residues" evidence="4">
    <location>
        <begin position="625"/>
        <end position="634"/>
    </location>
</feature>
<dbReference type="InterPro" id="IPR050328">
    <property type="entry name" value="Dev_Immune_Receptor"/>
</dbReference>
<evidence type="ECO:0000256" key="1">
    <source>
        <dbReference type="ARBA" id="ARBA00022614"/>
    </source>
</evidence>
<dbReference type="GO" id="GO:0031012">
    <property type="term" value="C:extracellular matrix"/>
    <property type="evidence" value="ECO:0007669"/>
    <property type="project" value="TreeGrafter"/>
</dbReference>
<evidence type="ECO:0000256" key="5">
    <source>
        <dbReference type="SAM" id="SignalP"/>
    </source>
</evidence>
<keyword evidence="1" id="KW-0433">Leucine-rich repeat</keyword>
<reference evidence="6 7" key="1">
    <citation type="submission" date="2024-01" db="EMBL/GenBank/DDBJ databases">
        <title>The genome of the rayed Mediterranean limpet Patella caerulea (Linnaeus, 1758).</title>
        <authorList>
            <person name="Anh-Thu Weber A."/>
            <person name="Halstead-Nussloch G."/>
        </authorList>
    </citation>
    <scope>NUCLEOTIDE SEQUENCE [LARGE SCALE GENOMIC DNA]</scope>
    <source>
        <strain evidence="6">AATW-2023a</strain>
        <tissue evidence="6">Whole specimen</tissue>
    </source>
</reference>
<evidence type="ECO:0000256" key="2">
    <source>
        <dbReference type="ARBA" id="ARBA00022729"/>
    </source>
</evidence>
<dbReference type="SUPFAM" id="SSF52058">
    <property type="entry name" value="L domain-like"/>
    <property type="match status" value="2"/>
</dbReference>